<keyword evidence="12" id="KW-0067">ATP-binding</keyword>
<dbReference type="GO" id="GO:0006281">
    <property type="term" value="P:DNA repair"/>
    <property type="evidence" value="ECO:0007669"/>
    <property type="project" value="UniProtKB-KW"/>
</dbReference>
<dbReference type="Pfam" id="PF21686">
    <property type="entry name" value="LigD_Prim-Pol"/>
    <property type="match status" value="1"/>
</dbReference>
<dbReference type="InterPro" id="IPR014143">
    <property type="entry name" value="NHEJ_ligase_prk"/>
</dbReference>
<name>A0A975J375_9BACT</name>
<keyword evidence="6" id="KW-0540">Nuclease</keyword>
<feature type="domain" description="ATP-dependent DNA ligase family profile" evidence="22">
    <location>
        <begin position="279"/>
        <end position="371"/>
    </location>
</feature>
<dbReference type="InterPro" id="IPR012340">
    <property type="entry name" value="NA-bd_OB-fold"/>
</dbReference>
<evidence type="ECO:0000256" key="17">
    <source>
        <dbReference type="ARBA" id="ARBA00023211"/>
    </source>
</evidence>
<keyword evidence="14" id="KW-0238">DNA-binding</keyword>
<dbReference type="InterPro" id="IPR012310">
    <property type="entry name" value="DNA_ligase_ATP-dep_cent"/>
</dbReference>
<evidence type="ECO:0000256" key="6">
    <source>
        <dbReference type="ARBA" id="ARBA00022722"/>
    </source>
</evidence>
<evidence type="ECO:0000256" key="1">
    <source>
        <dbReference type="ARBA" id="ARBA00001936"/>
    </source>
</evidence>
<dbReference type="GO" id="GO:0005524">
    <property type="term" value="F:ATP binding"/>
    <property type="evidence" value="ECO:0007669"/>
    <property type="project" value="UniProtKB-KW"/>
</dbReference>
<evidence type="ECO:0000256" key="9">
    <source>
        <dbReference type="ARBA" id="ARBA00022763"/>
    </source>
</evidence>
<dbReference type="Pfam" id="PF13298">
    <property type="entry name" value="LigD_N"/>
    <property type="match status" value="1"/>
</dbReference>
<dbReference type="KEGG" id="lamb:KBB96_10110"/>
<dbReference type="GO" id="GO:0004527">
    <property type="term" value="F:exonuclease activity"/>
    <property type="evidence" value="ECO:0007669"/>
    <property type="project" value="UniProtKB-KW"/>
</dbReference>
<keyword evidence="11" id="KW-0269">Exonuclease</keyword>
<evidence type="ECO:0000256" key="7">
    <source>
        <dbReference type="ARBA" id="ARBA00022723"/>
    </source>
</evidence>
<dbReference type="InterPro" id="IPR052171">
    <property type="entry name" value="NHEJ_LigD"/>
</dbReference>
<dbReference type="SUPFAM" id="SSF50249">
    <property type="entry name" value="Nucleic acid-binding proteins"/>
    <property type="match status" value="1"/>
</dbReference>
<keyword evidence="5" id="KW-0548">Nucleotidyltransferase</keyword>
<dbReference type="Gene3D" id="3.30.470.30">
    <property type="entry name" value="DNA ligase/mRNA capping enzyme"/>
    <property type="match status" value="1"/>
</dbReference>
<evidence type="ECO:0000256" key="3">
    <source>
        <dbReference type="ARBA" id="ARBA00022598"/>
    </source>
</evidence>
<evidence type="ECO:0000256" key="8">
    <source>
        <dbReference type="ARBA" id="ARBA00022741"/>
    </source>
</evidence>
<dbReference type="GO" id="GO:0003910">
    <property type="term" value="F:DNA ligase (ATP) activity"/>
    <property type="evidence" value="ECO:0007669"/>
    <property type="project" value="UniProtKB-EC"/>
</dbReference>
<dbReference type="PROSITE" id="PS50160">
    <property type="entry name" value="DNA_LIGASE_A3"/>
    <property type="match status" value="1"/>
</dbReference>
<dbReference type="GO" id="GO:0003677">
    <property type="term" value="F:DNA binding"/>
    <property type="evidence" value="ECO:0007669"/>
    <property type="project" value="UniProtKB-KW"/>
</dbReference>
<dbReference type="Gene3D" id="3.90.920.10">
    <property type="entry name" value="DNA primase, PRIM domain"/>
    <property type="match status" value="1"/>
</dbReference>
<reference evidence="23" key="1">
    <citation type="submission" date="2021-04" db="EMBL/GenBank/DDBJ databases">
        <title>Luteolibacter sp. 32A isolated from the skin of an Anderson's salamander (Ambystoma andersonii).</title>
        <authorList>
            <person name="Spergser J."/>
            <person name="Busse H.-J."/>
        </authorList>
    </citation>
    <scope>NUCLEOTIDE SEQUENCE</scope>
    <source>
        <strain evidence="23">32A</strain>
    </source>
</reference>
<dbReference type="InterPro" id="IPR014145">
    <property type="entry name" value="LigD_pol_dom"/>
</dbReference>
<dbReference type="GO" id="GO:0046872">
    <property type="term" value="F:metal ion binding"/>
    <property type="evidence" value="ECO:0007669"/>
    <property type="project" value="UniProtKB-KW"/>
</dbReference>
<dbReference type="EMBL" id="CP073100">
    <property type="protein sequence ID" value="QUE53233.1"/>
    <property type="molecule type" value="Genomic_DNA"/>
</dbReference>
<keyword evidence="10" id="KW-0378">Hydrolase</keyword>
<comment type="catalytic activity">
    <reaction evidence="20">
        <text>ATP + (deoxyribonucleotide)n-3'-hydroxyl + 5'-phospho-(deoxyribonucleotide)m = (deoxyribonucleotide)n+m + AMP + diphosphate.</text>
        <dbReference type="EC" id="6.5.1.1"/>
    </reaction>
</comment>
<dbReference type="Proteomes" id="UP000676169">
    <property type="component" value="Chromosome"/>
</dbReference>
<dbReference type="PANTHER" id="PTHR42705:SF2">
    <property type="entry name" value="BIFUNCTIONAL NON-HOMOLOGOUS END JOINING PROTEIN LIGD"/>
    <property type="match status" value="1"/>
</dbReference>
<evidence type="ECO:0000256" key="11">
    <source>
        <dbReference type="ARBA" id="ARBA00022839"/>
    </source>
</evidence>
<evidence type="ECO:0000256" key="19">
    <source>
        <dbReference type="ARBA" id="ARBA00029943"/>
    </source>
</evidence>
<dbReference type="PANTHER" id="PTHR42705">
    <property type="entry name" value="BIFUNCTIONAL NON-HOMOLOGOUS END JOINING PROTEIN LIGD"/>
    <property type="match status" value="1"/>
</dbReference>
<evidence type="ECO:0000256" key="21">
    <source>
        <dbReference type="SAM" id="MobiDB-lite"/>
    </source>
</evidence>
<keyword evidence="8" id="KW-0547">Nucleotide-binding</keyword>
<keyword evidence="4" id="KW-0808">Transferase</keyword>
<dbReference type="NCBIfam" id="TIGR02777">
    <property type="entry name" value="LigD_PE_dom"/>
    <property type="match status" value="1"/>
</dbReference>
<dbReference type="AlphaFoldDB" id="A0A975J375"/>
<dbReference type="InterPro" id="IPR012309">
    <property type="entry name" value="DNA_ligase_ATP-dep_C"/>
</dbReference>
<dbReference type="EC" id="6.5.1.1" evidence="2"/>
<proteinExistence type="predicted"/>
<evidence type="ECO:0000256" key="14">
    <source>
        <dbReference type="ARBA" id="ARBA00023125"/>
    </source>
</evidence>
<evidence type="ECO:0000313" key="24">
    <source>
        <dbReference type="Proteomes" id="UP000676169"/>
    </source>
</evidence>
<dbReference type="NCBIfam" id="TIGR02776">
    <property type="entry name" value="NHEJ_ligase_prk"/>
    <property type="match status" value="1"/>
</dbReference>
<evidence type="ECO:0000313" key="23">
    <source>
        <dbReference type="EMBL" id="QUE53233.1"/>
    </source>
</evidence>
<keyword evidence="16" id="KW-0234">DNA repair</keyword>
<evidence type="ECO:0000256" key="13">
    <source>
        <dbReference type="ARBA" id="ARBA00022932"/>
    </source>
</evidence>
<keyword evidence="17" id="KW-0464">Manganese</keyword>
<dbReference type="GO" id="GO:0006310">
    <property type="term" value="P:DNA recombination"/>
    <property type="evidence" value="ECO:0007669"/>
    <property type="project" value="UniProtKB-KW"/>
</dbReference>
<dbReference type="Pfam" id="PF01068">
    <property type="entry name" value="DNA_ligase_A_M"/>
    <property type="match status" value="1"/>
</dbReference>
<dbReference type="NCBIfam" id="TIGR02778">
    <property type="entry name" value="ligD_pol"/>
    <property type="match status" value="1"/>
</dbReference>
<evidence type="ECO:0000256" key="4">
    <source>
        <dbReference type="ARBA" id="ARBA00022679"/>
    </source>
</evidence>
<evidence type="ECO:0000256" key="18">
    <source>
        <dbReference type="ARBA" id="ARBA00023268"/>
    </source>
</evidence>
<dbReference type="GO" id="GO:0003887">
    <property type="term" value="F:DNA-directed DNA polymerase activity"/>
    <property type="evidence" value="ECO:0007669"/>
    <property type="project" value="UniProtKB-KW"/>
</dbReference>
<dbReference type="InterPro" id="IPR014146">
    <property type="entry name" value="LigD_ligase_dom"/>
</dbReference>
<keyword evidence="13" id="KW-0239">DNA-directed DNA polymerase</keyword>
<evidence type="ECO:0000256" key="2">
    <source>
        <dbReference type="ARBA" id="ARBA00012727"/>
    </source>
</evidence>
<evidence type="ECO:0000259" key="22">
    <source>
        <dbReference type="PROSITE" id="PS50160"/>
    </source>
</evidence>
<dbReference type="InterPro" id="IPR014144">
    <property type="entry name" value="LigD_PE_domain"/>
</dbReference>
<dbReference type="Gene3D" id="3.30.1490.70">
    <property type="match status" value="1"/>
</dbReference>
<dbReference type="RefSeq" id="WP_211634575.1">
    <property type="nucleotide sequence ID" value="NZ_CP073100.1"/>
</dbReference>
<dbReference type="Pfam" id="PF04679">
    <property type="entry name" value="DNA_ligase_A_C"/>
    <property type="match status" value="1"/>
</dbReference>
<dbReference type="Gene3D" id="2.40.50.140">
    <property type="entry name" value="Nucleic acid-binding proteins"/>
    <property type="match status" value="1"/>
</dbReference>
<evidence type="ECO:0000256" key="12">
    <source>
        <dbReference type="ARBA" id="ARBA00022840"/>
    </source>
</evidence>
<evidence type="ECO:0000256" key="20">
    <source>
        <dbReference type="ARBA" id="ARBA00034003"/>
    </source>
</evidence>
<protein>
    <recommendedName>
        <fullName evidence="2">DNA ligase (ATP)</fullName>
        <ecNumber evidence="2">6.5.1.1</ecNumber>
    </recommendedName>
    <alternativeName>
        <fullName evidence="19">NHEJ DNA polymerase</fullName>
    </alternativeName>
</protein>
<evidence type="ECO:0000256" key="5">
    <source>
        <dbReference type="ARBA" id="ARBA00022695"/>
    </source>
</evidence>
<evidence type="ECO:0000256" key="16">
    <source>
        <dbReference type="ARBA" id="ARBA00023204"/>
    </source>
</evidence>
<gene>
    <name evidence="23" type="primary">ligD</name>
    <name evidence="23" type="ORF">KBB96_10110</name>
</gene>
<sequence length="781" mass="87237">MATTSSSKAKSKGKEGKVRGGLARYRKKRDFTATPEPSSPRAKEKGWSFVVQEHHARSHHYDFRLEMDGVLVSWAVPKGPPEDPAAKRLAVHVEDHPLDYGGFEGEIPKGHYGAGKVAIWDRGTWEPVEKNWKKAFKGGKLKFILHGEKMNGGYLLARMREEPNWLLRKLDDTAKARGGTTTETAAFVAPQLARVVPSVPEGRDWVHEIKLDGYRLIAVQKGGRLRLFTRNELDWTDRFQGLVKLLGKLTKKDFVMDGEAVVFDAKGRSSFGALQEALQNPHSEDIDYVAFDLMHLDGKNLRAMPLVERMEMLDTLVDTETGRVRRSKVWPAEQGKDLFKQACKSGLEGIISKLAASPYMEKSRNAWVKSKCRARQEFVVCGYTPPRNSCPAFGALVLGSLENGKLVPRGKVGTGYSEATRRSLLKTLQPLKRKQPLFEDASKDITWVEPKLVAEIEFAEITRDGSIRQGSFIGLREDKAAKDVHLDSLQTAKADAKQVKVFGTVVTHPDRLVYPADGITKLEVAEYYESVGEWMMPYVANRPLAILRAPSGITGEQFFQKSFANHVPPHVTTGTLKDDTEVLHIKDVKGLVSLAQFGMIEVHPWGALLRTPDKPDVLVWDLDPDPSVPWSEVRGAAFLLRDFLGERDLVTQVKTSGGKGLHVMLYLKRTHEWEALKPFAKAVAAAVAGLNTKRFTIEASKAKRHGKIYIDWLRNGRGATCVAPWGLRARPGGPISRPLDWEELEDATAAGFTLREPLVMPKDWKRIQPQVISKALLKEFV</sequence>
<dbReference type="CDD" id="cd07971">
    <property type="entry name" value="OBF_DNA_ligase_LigD"/>
    <property type="match status" value="1"/>
</dbReference>
<keyword evidence="15" id="KW-0233">DNA recombination</keyword>
<keyword evidence="18" id="KW-0511">Multifunctional enzyme</keyword>
<keyword evidence="9" id="KW-0227">DNA damage</keyword>
<dbReference type="SUPFAM" id="SSF56091">
    <property type="entry name" value="DNA ligase/mRNA capping enzyme, catalytic domain"/>
    <property type="match status" value="1"/>
</dbReference>
<keyword evidence="24" id="KW-1185">Reference proteome</keyword>
<dbReference type="NCBIfam" id="TIGR02779">
    <property type="entry name" value="NHEJ_ligase_lig"/>
    <property type="match status" value="1"/>
</dbReference>
<evidence type="ECO:0000256" key="15">
    <source>
        <dbReference type="ARBA" id="ARBA00023172"/>
    </source>
</evidence>
<feature type="region of interest" description="Disordered" evidence="21">
    <location>
        <begin position="1"/>
        <end position="45"/>
    </location>
</feature>
<dbReference type="CDD" id="cd07906">
    <property type="entry name" value="Adenylation_DNA_ligase_LigD_LigC"/>
    <property type="match status" value="1"/>
</dbReference>
<keyword evidence="3 23" id="KW-0436">Ligase</keyword>
<comment type="cofactor">
    <cofactor evidence="1">
        <name>Mn(2+)</name>
        <dbReference type="ChEBI" id="CHEBI:29035"/>
    </cofactor>
</comment>
<accession>A0A975J375</accession>
<evidence type="ECO:0000256" key="10">
    <source>
        <dbReference type="ARBA" id="ARBA00022801"/>
    </source>
</evidence>
<organism evidence="23 24">
    <name type="scientific">Luteolibacter ambystomatis</name>
    <dbReference type="NCBI Taxonomy" id="2824561"/>
    <lineage>
        <taxon>Bacteria</taxon>
        <taxon>Pseudomonadati</taxon>
        <taxon>Verrucomicrobiota</taxon>
        <taxon>Verrucomicrobiia</taxon>
        <taxon>Verrucomicrobiales</taxon>
        <taxon>Verrucomicrobiaceae</taxon>
        <taxon>Luteolibacter</taxon>
    </lineage>
</organism>
<keyword evidence="7" id="KW-0479">Metal-binding</keyword>